<dbReference type="PANTHER" id="PTHR48105">
    <property type="entry name" value="THIOREDOXIN REDUCTASE 1-RELATED-RELATED"/>
    <property type="match status" value="1"/>
</dbReference>
<keyword evidence="8" id="KW-1185">Reference proteome</keyword>
<feature type="binding site" evidence="5">
    <location>
        <position position="33"/>
    </location>
    <ligand>
        <name>FAD</name>
        <dbReference type="ChEBI" id="CHEBI:57692"/>
    </ligand>
</feature>
<feature type="binding site" evidence="5">
    <location>
        <position position="46"/>
    </location>
    <ligand>
        <name>FAD</name>
        <dbReference type="ChEBI" id="CHEBI:57692"/>
    </ligand>
</feature>
<dbReference type="Proteomes" id="UP000244892">
    <property type="component" value="Chromosome"/>
</dbReference>
<proteinExistence type="inferred from homology"/>
<dbReference type="InterPro" id="IPR050097">
    <property type="entry name" value="Ferredoxin-NADP_redctase_2"/>
</dbReference>
<evidence type="ECO:0000256" key="5">
    <source>
        <dbReference type="HAMAP-Rule" id="MF_01685"/>
    </source>
</evidence>
<dbReference type="InterPro" id="IPR023753">
    <property type="entry name" value="FAD/NAD-binding_dom"/>
</dbReference>
<evidence type="ECO:0000259" key="6">
    <source>
        <dbReference type="Pfam" id="PF07992"/>
    </source>
</evidence>
<dbReference type="GO" id="GO:0050660">
    <property type="term" value="F:flavin adenine dinucleotide binding"/>
    <property type="evidence" value="ECO:0007669"/>
    <property type="project" value="UniProtKB-UniRule"/>
</dbReference>
<feature type="binding site" evidence="5">
    <location>
        <position position="353"/>
    </location>
    <ligand>
        <name>FAD</name>
        <dbReference type="ChEBI" id="CHEBI:57692"/>
    </ligand>
</feature>
<dbReference type="SUPFAM" id="SSF51905">
    <property type="entry name" value="FAD/NAD(P)-binding domain"/>
    <property type="match status" value="1"/>
</dbReference>
<reference evidence="7 8" key="1">
    <citation type="submission" date="2018-05" db="EMBL/GenBank/DDBJ databases">
        <title>complete genome sequence of Aquabacterium olei NBRC 110486.</title>
        <authorList>
            <person name="Tang B."/>
            <person name="Chang J."/>
            <person name="Zhang L."/>
            <person name="Yang H."/>
        </authorList>
    </citation>
    <scope>NUCLEOTIDE SEQUENCE [LARGE SCALE GENOMIC DNA]</scope>
    <source>
        <strain evidence="7 8">NBRC 110486</strain>
    </source>
</reference>
<comment type="similarity">
    <text evidence="5">Belongs to the ferredoxin--NADP reductase type 2 family.</text>
</comment>
<dbReference type="Pfam" id="PF07992">
    <property type="entry name" value="Pyr_redox_2"/>
    <property type="match status" value="1"/>
</dbReference>
<keyword evidence="4 5" id="KW-0560">Oxidoreductase</keyword>
<dbReference type="KEGG" id="aon:DEH84_06440"/>
<protein>
    <recommendedName>
        <fullName evidence="5">Ferredoxin--NADP reductase</fullName>
        <shortName evidence="5">FNR</shortName>
        <shortName evidence="5">Fd-NADP(+) reductase</shortName>
        <ecNumber evidence="5">1.18.1.2</ecNumber>
    </recommendedName>
</protein>
<dbReference type="InterPro" id="IPR036188">
    <property type="entry name" value="FAD/NAD-bd_sf"/>
</dbReference>
<comment type="cofactor">
    <cofactor evidence="5">
        <name>FAD</name>
        <dbReference type="ChEBI" id="CHEBI:57692"/>
    </cofactor>
    <text evidence="5">Binds 1 FAD per subunit.</text>
</comment>
<evidence type="ECO:0000313" key="8">
    <source>
        <dbReference type="Proteomes" id="UP000244892"/>
    </source>
</evidence>
<accession>A0A2U8FQ61</accession>
<evidence type="ECO:0000256" key="1">
    <source>
        <dbReference type="ARBA" id="ARBA00022630"/>
    </source>
</evidence>
<feature type="binding site" evidence="5">
    <location>
        <position position="106"/>
    </location>
    <ligand>
        <name>FAD</name>
        <dbReference type="ChEBI" id="CHEBI:57692"/>
    </ligand>
</feature>
<comment type="subunit">
    <text evidence="5">Homodimer.</text>
</comment>
<dbReference type="PRINTS" id="PR00469">
    <property type="entry name" value="PNDRDTASEII"/>
</dbReference>
<dbReference type="Gene3D" id="3.50.50.60">
    <property type="entry name" value="FAD/NAD(P)-binding domain"/>
    <property type="match status" value="2"/>
</dbReference>
<feature type="binding site" evidence="5">
    <location>
        <position position="141"/>
    </location>
    <ligand>
        <name>FAD</name>
        <dbReference type="ChEBI" id="CHEBI:57692"/>
    </ligand>
</feature>
<feature type="domain" description="FAD/NAD(P)-binding" evidence="6">
    <location>
        <begin position="5"/>
        <end position="337"/>
    </location>
</feature>
<dbReference type="GO" id="GO:0050661">
    <property type="term" value="F:NADP binding"/>
    <property type="evidence" value="ECO:0007669"/>
    <property type="project" value="UniProtKB-UniRule"/>
</dbReference>
<feature type="binding site" evidence="5">
    <location>
        <position position="41"/>
    </location>
    <ligand>
        <name>FAD</name>
        <dbReference type="ChEBI" id="CHEBI:57692"/>
    </ligand>
</feature>
<keyword evidence="2 5" id="KW-0274">FAD</keyword>
<dbReference type="EC" id="1.18.1.2" evidence="5"/>
<dbReference type="AlphaFoldDB" id="A0A2U8FQ61"/>
<dbReference type="OrthoDB" id="9806179at2"/>
<evidence type="ECO:0000313" key="7">
    <source>
        <dbReference type="EMBL" id="AWI53110.1"/>
    </source>
</evidence>
<organism evidence="7 8">
    <name type="scientific">Aquabacterium olei</name>
    <dbReference type="NCBI Taxonomy" id="1296669"/>
    <lineage>
        <taxon>Bacteria</taxon>
        <taxon>Pseudomonadati</taxon>
        <taxon>Pseudomonadota</taxon>
        <taxon>Betaproteobacteria</taxon>
        <taxon>Burkholderiales</taxon>
        <taxon>Aquabacterium</taxon>
    </lineage>
</organism>
<dbReference type="InterPro" id="IPR022890">
    <property type="entry name" value="Fd--NADP_Rdtase_type_2"/>
</dbReference>
<evidence type="ECO:0000256" key="3">
    <source>
        <dbReference type="ARBA" id="ARBA00022857"/>
    </source>
</evidence>
<comment type="caution">
    <text evidence="5">Lacks conserved residue(s) required for the propagation of feature annotation.</text>
</comment>
<evidence type="ECO:0000256" key="2">
    <source>
        <dbReference type="ARBA" id="ARBA00022827"/>
    </source>
</evidence>
<dbReference type="RefSeq" id="WP_109035827.1">
    <property type="nucleotide sequence ID" value="NZ_CP029210.1"/>
</dbReference>
<dbReference type="PRINTS" id="PR00368">
    <property type="entry name" value="FADPNR"/>
</dbReference>
<evidence type="ECO:0000256" key="4">
    <source>
        <dbReference type="ARBA" id="ARBA00023002"/>
    </source>
</evidence>
<feature type="binding site" evidence="5">
    <location>
        <position position="312"/>
    </location>
    <ligand>
        <name>FAD</name>
        <dbReference type="ChEBI" id="CHEBI:57692"/>
    </ligand>
</feature>
<keyword evidence="1 5" id="KW-0285">Flavoprotein</keyword>
<comment type="catalytic activity">
    <reaction evidence="5">
        <text>2 reduced [2Fe-2S]-[ferredoxin] + NADP(+) + H(+) = 2 oxidized [2Fe-2S]-[ferredoxin] + NADPH</text>
        <dbReference type="Rhea" id="RHEA:20125"/>
        <dbReference type="Rhea" id="RHEA-COMP:10000"/>
        <dbReference type="Rhea" id="RHEA-COMP:10001"/>
        <dbReference type="ChEBI" id="CHEBI:15378"/>
        <dbReference type="ChEBI" id="CHEBI:33737"/>
        <dbReference type="ChEBI" id="CHEBI:33738"/>
        <dbReference type="ChEBI" id="CHEBI:57783"/>
        <dbReference type="ChEBI" id="CHEBI:58349"/>
        <dbReference type="EC" id="1.18.1.2"/>
    </reaction>
</comment>
<name>A0A2U8FQ61_9BURK</name>
<dbReference type="EMBL" id="CP029210">
    <property type="protein sequence ID" value="AWI53110.1"/>
    <property type="molecule type" value="Genomic_DNA"/>
</dbReference>
<dbReference type="GO" id="GO:0004324">
    <property type="term" value="F:ferredoxin-NADP+ reductase activity"/>
    <property type="evidence" value="ECO:0007669"/>
    <property type="project" value="UniProtKB-UniRule"/>
</dbReference>
<gene>
    <name evidence="7" type="ORF">DEH84_06440</name>
</gene>
<sequence length="365" mass="38618">MTDTDAVVIGAGPVGLFQVFQLGLLGLRAHVIDVLPESGGQCAALYPDKPIYDVPGVPRCTGRELTRLLLTQAQPFLQPADSTSADAADRGAPSSPYANVHLGQQVSELARAEDGHWLVTSDRGQQWRARAVFVAAGAGAFVPRSLNLPGLQDAVNVHFHVPEAGALPWSGQHVVVVGGGDEALSAVLSLAEDSDPARRPARLTLLHRRDVFQAEPDLDAAVRALIAQGRVALCVGMPTEVHATDAVVQALTLLTPEEAAVRLALDHVLIRQGMSPKLGPLTSWGMALERKQVAVNTATFETSLPQVYAVGDINTYPGKKRLLLCGFHEATMAAHAASAALNPGSPQHLLYTTTSPLLRERLGVA</sequence>
<keyword evidence="3 5" id="KW-0521">NADP</keyword>
<dbReference type="HAMAP" id="MF_01685">
    <property type="entry name" value="FENR2"/>
    <property type="match status" value="1"/>
</dbReference>